<dbReference type="InterPro" id="IPR036565">
    <property type="entry name" value="Mur-like_cat_sf"/>
</dbReference>
<evidence type="ECO:0000259" key="2">
    <source>
        <dbReference type="Pfam" id="PF08245"/>
    </source>
</evidence>
<dbReference type="PANTHER" id="PTHR23135">
    <property type="entry name" value="MUR LIGASE FAMILY MEMBER"/>
    <property type="match status" value="1"/>
</dbReference>
<dbReference type="RefSeq" id="WP_152801420.1">
    <property type="nucleotide sequence ID" value="NZ_WHNX01000003.1"/>
</dbReference>
<accession>A0A6A7K5H7</accession>
<gene>
    <name evidence="3" type="ORF">GC105_02660</name>
</gene>
<evidence type="ECO:0000313" key="3">
    <source>
        <dbReference type="EMBL" id="MPW24696.1"/>
    </source>
</evidence>
<dbReference type="GO" id="GO:0005524">
    <property type="term" value="F:ATP binding"/>
    <property type="evidence" value="ECO:0007669"/>
    <property type="project" value="InterPro"/>
</dbReference>
<comment type="caution">
    <text evidence="3">The sequence shown here is derived from an EMBL/GenBank/DDBJ whole genome shotgun (WGS) entry which is preliminary data.</text>
</comment>
<protein>
    <recommendedName>
        <fullName evidence="2">Mur ligase central domain-containing protein</fullName>
    </recommendedName>
</protein>
<proteinExistence type="predicted"/>
<dbReference type="GO" id="GO:0016881">
    <property type="term" value="F:acid-amino acid ligase activity"/>
    <property type="evidence" value="ECO:0007669"/>
    <property type="project" value="InterPro"/>
</dbReference>
<feature type="domain" description="Mur ligase central" evidence="2">
    <location>
        <begin position="8"/>
        <end position="199"/>
    </location>
</feature>
<keyword evidence="4" id="KW-1185">Reference proteome</keyword>
<dbReference type="InterPro" id="IPR013221">
    <property type="entry name" value="Mur_ligase_cen"/>
</dbReference>
<dbReference type="AlphaFoldDB" id="A0A6A7K5H7"/>
<reference evidence="3 4" key="1">
    <citation type="submission" date="2019-10" db="EMBL/GenBank/DDBJ databases">
        <title>Alkalibaculum tamaniensis sp.nov., a new alkaliphilic acetogen, isolated on methoxylated aromatics from a mud volcano.</title>
        <authorList>
            <person name="Khomyakova M.A."/>
            <person name="Merkel A.Y."/>
            <person name="Bonch-Osmolovskaya E.A."/>
            <person name="Slobodkin A.I."/>
        </authorList>
    </citation>
    <scope>NUCLEOTIDE SEQUENCE [LARGE SCALE GENOMIC DNA]</scope>
    <source>
        <strain evidence="3 4">M08DMB</strain>
    </source>
</reference>
<dbReference type="SUPFAM" id="SSF53623">
    <property type="entry name" value="MurD-like peptide ligases, catalytic domain"/>
    <property type="match status" value="1"/>
</dbReference>
<organism evidence="3 4">
    <name type="scientific">Alkalibaculum sporogenes</name>
    <dbReference type="NCBI Taxonomy" id="2655001"/>
    <lineage>
        <taxon>Bacteria</taxon>
        <taxon>Bacillati</taxon>
        <taxon>Bacillota</taxon>
        <taxon>Clostridia</taxon>
        <taxon>Eubacteriales</taxon>
        <taxon>Eubacteriaceae</taxon>
        <taxon>Alkalibaculum</taxon>
    </lineage>
</organism>
<evidence type="ECO:0000313" key="4">
    <source>
        <dbReference type="Proteomes" id="UP000440004"/>
    </source>
</evidence>
<name>A0A6A7K5H7_9FIRM</name>
<dbReference type="Pfam" id="PF08245">
    <property type="entry name" value="Mur_ligase_M"/>
    <property type="match status" value="1"/>
</dbReference>
<evidence type="ECO:0000256" key="1">
    <source>
        <dbReference type="ARBA" id="ARBA00004752"/>
    </source>
</evidence>
<dbReference type="PANTHER" id="PTHR23135:SF4">
    <property type="entry name" value="UDP-N-ACETYLMURAMOYL-L-ALANYL-D-GLUTAMATE--2,6-DIAMINOPIMELATE LIGASE MURE HOMOLOG, CHLOROPLASTIC"/>
    <property type="match status" value="1"/>
</dbReference>
<dbReference type="Gene3D" id="3.40.1190.10">
    <property type="entry name" value="Mur-like, catalytic domain"/>
    <property type="match status" value="1"/>
</dbReference>
<comment type="pathway">
    <text evidence="1">Cell wall biogenesis; peptidoglycan biosynthesis.</text>
</comment>
<sequence length="359" mass="41059">MKIIGIIGTHGKTSILFILESLFSKCNKNVGVIGDLGVRINRNKLSINADHEAIKEMKRNNVEYLIIELHSVSHVENIFFDCIVFSDFNTCGDSLEDLTLYRNAINNSKSVILNSDSDKSLSVIKGISNLYIITYGLNNKNTVTASTIAIVQEKIQYNYYLQRGITTMTGKEVDVQEILVELNLIGYQNIYNTLAAITTGIIFDLNIEKMILGLGEINQIPNRLEIKKNKDITLLIDLAKDSYSFKMFFETLQYLFYKDLYIVIAIENLEFLSCEATINDFIEDFPLIQGANICVVGKLTEKLLDKDSRKLFVEVIIRNKIKFVHYMTFNNYLSDYLPKLNKNDLIVWIGCRTILKDMF</sequence>
<dbReference type="EMBL" id="WHNX01000003">
    <property type="protein sequence ID" value="MPW24696.1"/>
    <property type="molecule type" value="Genomic_DNA"/>
</dbReference>
<dbReference type="Proteomes" id="UP000440004">
    <property type="component" value="Unassembled WGS sequence"/>
</dbReference>